<dbReference type="Proteomes" id="UP000247755">
    <property type="component" value="Unassembled WGS sequence"/>
</dbReference>
<keyword evidence="3" id="KW-0597">Phosphoprotein</keyword>
<feature type="DNA-binding region" description="OmpR/PhoB-type" evidence="9">
    <location>
        <begin position="128"/>
        <end position="227"/>
    </location>
</feature>
<keyword evidence="5" id="KW-0805">Transcription regulation</keyword>
<feature type="domain" description="Response regulatory" evidence="10">
    <location>
        <begin position="1"/>
        <end position="116"/>
    </location>
</feature>
<dbReference type="Gene3D" id="3.40.50.2300">
    <property type="match status" value="1"/>
</dbReference>
<evidence type="ECO:0000256" key="2">
    <source>
        <dbReference type="ARBA" id="ARBA00022490"/>
    </source>
</evidence>
<comment type="caution">
    <text evidence="8">Lacks conserved residue(s) required for the propagation of feature annotation.</text>
</comment>
<protein>
    <submittedName>
        <fullName evidence="12">DNA-binding response OmpR family regulator</fullName>
    </submittedName>
</protein>
<dbReference type="SMART" id="SM00862">
    <property type="entry name" value="Trans_reg_C"/>
    <property type="match status" value="1"/>
</dbReference>
<keyword evidence="6 9" id="KW-0238">DNA-binding</keyword>
<evidence type="ECO:0000259" key="10">
    <source>
        <dbReference type="PROSITE" id="PS50110"/>
    </source>
</evidence>
<dbReference type="GO" id="GO:0006355">
    <property type="term" value="P:regulation of DNA-templated transcription"/>
    <property type="evidence" value="ECO:0007669"/>
    <property type="project" value="InterPro"/>
</dbReference>
<dbReference type="CDD" id="cd00383">
    <property type="entry name" value="trans_reg_C"/>
    <property type="match status" value="1"/>
</dbReference>
<dbReference type="InterPro" id="IPR016032">
    <property type="entry name" value="Sig_transdc_resp-reg_C-effctor"/>
</dbReference>
<evidence type="ECO:0000256" key="4">
    <source>
        <dbReference type="ARBA" id="ARBA00023012"/>
    </source>
</evidence>
<name>A0A318HU10_BURPY</name>
<dbReference type="InterPro" id="IPR039420">
    <property type="entry name" value="WalR-like"/>
</dbReference>
<evidence type="ECO:0000313" key="12">
    <source>
        <dbReference type="EMBL" id="PXX21918.1"/>
    </source>
</evidence>
<sequence>MIAVMTSSTYLFDLIFECFEADGISCVRFDDELRVARSMEAAENSVVLVDVLGNMESKRSRCIYLTSRLGSKTPVVLLNVQPDRASIIDAFDVGANDVVLAPASIGEIHARTLIALRGGRSISERIRQGSISIGSYTIDRRSQRAIVDGNHIRLTAKELEIVWLLFLYKNEEISRERIAMTIWGVSEDVVARSIEQYIYRLRIKLDLNGKFGVSLLTVYARGYRIAEVEMIKRKPNGYDDHVETPSLIPG</sequence>
<evidence type="ECO:0000256" key="1">
    <source>
        <dbReference type="ARBA" id="ARBA00004496"/>
    </source>
</evidence>
<evidence type="ECO:0000256" key="3">
    <source>
        <dbReference type="ARBA" id="ARBA00022553"/>
    </source>
</evidence>
<dbReference type="PANTHER" id="PTHR48111:SF35">
    <property type="entry name" value="TRANSCRIPTIONAL REGULATORY PROTEIN QSEB"/>
    <property type="match status" value="1"/>
</dbReference>
<dbReference type="GO" id="GO:0000976">
    <property type="term" value="F:transcription cis-regulatory region binding"/>
    <property type="evidence" value="ECO:0007669"/>
    <property type="project" value="TreeGrafter"/>
</dbReference>
<dbReference type="EMBL" id="QJJY01000044">
    <property type="protein sequence ID" value="PXX21918.1"/>
    <property type="molecule type" value="Genomic_DNA"/>
</dbReference>
<keyword evidence="7" id="KW-0804">Transcription</keyword>
<evidence type="ECO:0000256" key="5">
    <source>
        <dbReference type="ARBA" id="ARBA00023015"/>
    </source>
</evidence>
<evidence type="ECO:0000259" key="11">
    <source>
        <dbReference type="PROSITE" id="PS51755"/>
    </source>
</evidence>
<evidence type="ECO:0000256" key="7">
    <source>
        <dbReference type="ARBA" id="ARBA00023163"/>
    </source>
</evidence>
<dbReference type="InterPro" id="IPR001789">
    <property type="entry name" value="Sig_transdc_resp-reg_receiver"/>
</dbReference>
<gene>
    <name evidence="12" type="ORF">NA66_10447</name>
</gene>
<comment type="caution">
    <text evidence="12">The sequence shown here is derived from an EMBL/GenBank/DDBJ whole genome shotgun (WGS) entry which is preliminary data.</text>
</comment>
<dbReference type="PROSITE" id="PS51755">
    <property type="entry name" value="OMPR_PHOB"/>
    <property type="match status" value="1"/>
</dbReference>
<dbReference type="InterPro" id="IPR011006">
    <property type="entry name" value="CheY-like_superfamily"/>
</dbReference>
<evidence type="ECO:0000256" key="6">
    <source>
        <dbReference type="ARBA" id="ARBA00023125"/>
    </source>
</evidence>
<evidence type="ECO:0000313" key="13">
    <source>
        <dbReference type="Proteomes" id="UP000247755"/>
    </source>
</evidence>
<organism evidence="12 13">
    <name type="scientific">Burkholderia pyrrocinia</name>
    <name type="common">Pseudomonas pyrrocinia</name>
    <dbReference type="NCBI Taxonomy" id="60550"/>
    <lineage>
        <taxon>Bacteria</taxon>
        <taxon>Pseudomonadati</taxon>
        <taxon>Pseudomonadota</taxon>
        <taxon>Betaproteobacteria</taxon>
        <taxon>Burkholderiales</taxon>
        <taxon>Burkholderiaceae</taxon>
        <taxon>Burkholderia</taxon>
        <taxon>Burkholderia cepacia complex</taxon>
    </lineage>
</organism>
<dbReference type="PANTHER" id="PTHR48111">
    <property type="entry name" value="REGULATOR OF RPOS"/>
    <property type="match status" value="1"/>
</dbReference>
<dbReference type="InterPro" id="IPR036388">
    <property type="entry name" value="WH-like_DNA-bd_sf"/>
</dbReference>
<reference evidence="12 13" key="1">
    <citation type="submission" date="2018-05" db="EMBL/GenBank/DDBJ databases">
        <title>Comparative genomics of bacterial root endophytes of switchgrass collected from native prairies over two seasons.</title>
        <authorList>
            <person name="Tang Y."/>
        </authorList>
    </citation>
    <scope>NUCLEOTIDE SEQUENCE [LARGE SCALE GENOMIC DNA]</scope>
    <source>
        <strain evidence="12 13">NFIX32</strain>
    </source>
</reference>
<dbReference type="SUPFAM" id="SSF46894">
    <property type="entry name" value="C-terminal effector domain of the bipartite response regulators"/>
    <property type="match status" value="1"/>
</dbReference>
<proteinExistence type="predicted"/>
<keyword evidence="4" id="KW-0902">Two-component regulatory system</keyword>
<dbReference type="PROSITE" id="PS50110">
    <property type="entry name" value="RESPONSE_REGULATORY"/>
    <property type="match status" value="1"/>
</dbReference>
<dbReference type="GO" id="GO:0000156">
    <property type="term" value="F:phosphorelay response regulator activity"/>
    <property type="evidence" value="ECO:0007669"/>
    <property type="project" value="TreeGrafter"/>
</dbReference>
<dbReference type="Pfam" id="PF00486">
    <property type="entry name" value="Trans_reg_C"/>
    <property type="match status" value="1"/>
</dbReference>
<comment type="subcellular location">
    <subcellularLocation>
        <location evidence="1">Cytoplasm</location>
    </subcellularLocation>
</comment>
<accession>A0A318HU10</accession>
<dbReference type="Gene3D" id="1.10.10.10">
    <property type="entry name" value="Winged helix-like DNA-binding domain superfamily/Winged helix DNA-binding domain"/>
    <property type="match status" value="1"/>
</dbReference>
<dbReference type="GO" id="GO:0005829">
    <property type="term" value="C:cytosol"/>
    <property type="evidence" value="ECO:0007669"/>
    <property type="project" value="TreeGrafter"/>
</dbReference>
<keyword evidence="2" id="KW-0963">Cytoplasm</keyword>
<dbReference type="InterPro" id="IPR001867">
    <property type="entry name" value="OmpR/PhoB-type_DNA-bd"/>
</dbReference>
<dbReference type="GO" id="GO:0032993">
    <property type="term" value="C:protein-DNA complex"/>
    <property type="evidence" value="ECO:0007669"/>
    <property type="project" value="TreeGrafter"/>
</dbReference>
<feature type="domain" description="OmpR/PhoB-type" evidence="11">
    <location>
        <begin position="128"/>
        <end position="227"/>
    </location>
</feature>
<evidence type="ECO:0000256" key="8">
    <source>
        <dbReference type="PROSITE-ProRule" id="PRU00169"/>
    </source>
</evidence>
<dbReference type="SUPFAM" id="SSF52172">
    <property type="entry name" value="CheY-like"/>
    <property type="match status" value="1"/>
</dbReference>
<dbReference type="AlphaFoldDB" id="A0A318HU10"/>
<evidence type="ECO:0000256" key="9">
    <source>
        <dbReference type="PROSITE-ProRule" id="PRU01091"/>
    </source>
</evidence>